<feature type="compositionally biased region" description="Acidic residues" evidence="1">
    <location>
        <begin position="711"/>
        <end position="723"/>
    </location>
</feature>
<feature type="chain" id="PRO_5029688063" evidence="2">
    <location>
        <begin position="20"/>
        <end position="1178"/>
    </location>
</feature>
<evidence type="ECO:0000313" key="3">
    <source>
        <dbReference type="EMBL" id="KAF4689299.1"/>
    </source>
</evidence>
<gene>
    <name evidence="3" type="ORF">FOZ60_001776</name>
</gene>
<sequence length="1178" mass="133491">MAFNPRLLLDLSLVAVATALTRSGQQAASQLTEEQSQENSALEQAGIHVYSRSSGCLILQKHPLPGMKFSFNVDRSTGEVLDTEFEDTGDHESFIFSRNTNRALCGTGGIMNQGVAVGKEDWKRFEDLKLLPMSHLSEESREILRRNTPLQWTKYPSKVQCLNMVKAIMADPPPQYNAEQKTTNWIFEFYKDNEDRMEQEVANLKRRRSLDQSGEVEGVYDKALAEGWAQSHVKVLIDWSDSRLSPPPPLKLRAVALMTLFPNLPLFFLFSVTEVAALRSSAQAPMEPDEVQRILELKAKGISIEPRFLGCRIVQSDPLPRMTFTISVHGDVIDTEFEDIQRNAKCYVFESFRAIVWSDVDGTYRAEPVKKADWKELKNSYLLPFGDLPRAALRVIQQNTPKQDKNTPKRLRQLNTESQCLRILETIMAHPPLGHDADRGSTQWIYNFYRDNGRRIKRKIRILQNPRLAGQLFDENEEYKTDSCVECGFSTAPAAEPARSQSPPRSGDSQARPPSTSSQASTQPLSYHQPASSSASSSEVGESTRISALKARGISIYPRFLGCRIAQSDPLPKMNFTISIYGDVFDTEFEDIERDARCFFWKSFDTVVWGDKDSTHRAGDMEETDWGELEQLGLLPLAHLSREDQETIQNSTFKQDKNTPKRLKKLNTESQCLRIVETLMANPPAPFYTDNGVAIKEKVQTLEELWLSGGAEEEQEMADEEGSDGGWSDGGDLQNSEEGLWHDALHLGTLTSISVSLPLTRKGPHPLLQLFLSFLSATALRRSARGKTSQSAARKAGPISELKAKGISFSPKASGCKIEQSDPLPRMSFTLTVEGSALDTEFDDFENKTSFNFYKSTNMATWGGDEDDDFFHTVFLKEEDWERFYDLKLLPFALAWLKLSRLIHHLNTTHPKKTTGWVSKFYADNKARIEEELESLERGRQDTSERGAESGQQSGVAEEGSTFYLTAEEESKRIAELKAQGISFYPDISGCKIEQSSPLRRMNFTVYVNERALDTTFEDYEEGDTFYFSQSANMILWGVGGDDDDDNEDNAYRGVYLEPKDWAGMEEFKWLPLTHLSEGIRAMLLSSTPKRGRKFSTVSQCLRVVEAIMTNPSPEYQTDQESTDWIYDFYDDKREEMKEKLEELEELQENDEARQEETADEEKEDLVESLEESEQETA</sequence>
<feature type="region of interest" description="Disordered" evidence="1">
    <location>
        <begin position="494"/>
        <end position="540"/>
    </location>
</feature>
<feature type="region of interest" description="Disordered" evidence="1">
    <location>
        <begin position="935"/>
        <end position="961"/>
    </location>
</feature>
<feature type="compositionally biased region" description="Acidic residues" evidence="1">
    <location>
        <begin position="1158"/>
        <end position="1178"/>
    </location>
</feature>
<dbReference type="OrthoDB" id="10511472at2759"/>
<feature type="region of interest" description="Disordered" evidence="1">
    <location>
        <begin position="711"/>
        <end position="731"/>
    </location>
</feature>
<keyword evidence="2" id="KW-0732">Signal</keyword>
<proteinExistence type="predicted"/>
<feature type="compositionally biased region" description="Basic and acidic residues" evidence="1">
    <location>
        <begin position="935"/>
        <end position="948"/>
    </location>
</feature>
<protein>
    <submittedName>
        <fullName evidence="3">Uncharacterized protein</fullName>
    </submittedName>
</protein>
<feature type="region of interest" description="Disordered" evidence="1">
    <location>
        <begin position="1142"/>
        <end position="1178"/>
    </location>
</feature>
<dbReference type="EMBL" id="JABANP010000128">
    <property type="protein sequence ID" value="KAF4689299.1"/>
    <property type="molecule type" value="Genomic_DNA"/>
</dbReference>
<evidence type="ECO:0000256" key="1">
    <source>
        <dbReference type="SAM" id="MobiDB-lite"/>
    </source>
</evidence>
<feature type="compositionally biased region" description="Polar residues" evidence="1">
    <location>
        <begin position="499"/>
        <end position="508"/>
    </location>
</feature>
<feature type="compositionally biased region" description="Low complexity" evidence="1">
    <location>
        <begin position="509"/>
        <end position="538"/>
    </location>
</feature>
<comment type="caution">
    <text evidence="3">The sequence shown here is derived from an EMBL/GenBank/DDBJ whole genome shotgun (WGS) entry which is preliminary data.</text>
</comment>
<evidence type="ECO:0000256" key="2">
    <source>
        <dbReference type="SAM" id="SignalP"/>
    </source>
</evidence>
<accession>A0A7J6NZL1</accession>
<name>A0A7J6NZL1_PEROL</name>
<reference evidence="3 4" key="1">
    <citation type="submission" date="2020-04" db="EMBL/GenBank/DDBJ databases">
        <title>Perkinsus olseni comparative genomics.</title>
        <authorList>
            <person name="Bogema D.R."/>
        </authorList>
    </citation>
    <scope>NUCLEOTIDE SEQUENCE [LARGE SCALE GENOMIC DNA]</scope>
    <source>
        <strain evidence="3">00978-12</strain>
    </source>
</reference>
<evidence type="ECO:0000313" key="4">
    <source>
        <dbReference type="Proteomes" id="UP000541610"/>
    </source>
</evidence>
<organism evidence="3 4">
    <name type="scientific">Perkinsus olseni</name>
    <name type="common">Perkinsus atlanticus</name>
    <dbReference type="NCBI Taxonomy" id="32597"/>
    <lineage>
        <taxon>Eukaryota</taxon>
        <taxon>Sar</taxon>
        <taxon>Alveolata</taxon>
        <taxon>Perkinsozoa</taxon>
        <taxon>Perkinsea</taxon>
        <taxon>Perkinsida</taxon>
        <taxon>Perkinsidae</taxon>
        <taxon>Perkinsus</taxon>
    </lineage>
</organism>
<dbReference type="Proteomes" id="UP000541610">
    <property type="component" value="Unassembled WGS sequence"/>
</dbReference>
<dbReference type="AlphaFoldDB" id="A0A7J6NZL1"/>
<feature type="signal peptide" evidence="2">
    <location>
        <begin position="1"/>
        <end position="19"/>
    </location>
</feature>